<evidence type="ECO:0000313" key="4">
    <source>
        <dbReference type="Proteomes" id="UP000002195"/>
    </source>
</evidence>
<protein>
    <submittedName>
        <fullName evidence="3">Uncharacterized protein</fullName>
    </submittedName>
</protein>
<dbReference type="Reactome" id="R-DDI-156827">
    <property type="pathway name" value="L13a-mediated translational silencing of Ceruloplasmin expression"/>
</dbReference>
<dbReference type="Proteomes" id="UP000002195">
    <property type="component" value="Unassembled WGS sequence"/>
</dbReference>
<feature type="compositionally biased region" description="Low complexity" evidence="2">
    <location>
        <begin position="205"/>
        <end position="276"/>
    </location>
</feature>
<dbReference type="SMR" id="Q54E38"/>
<comment type="caution">
    <text evidence="3">The sequence shown here is derived from an EMBL/GenBank/DDBJ whole genome shotgun (WGS) entry which is preliminary data.</text>
</comment>
<keyword evidence="4" id="KW-1185">Reference proteome</keyword>
<dbReference type="Reactome" id="R-DDI-1169408">
    <property type="pathway name" value="ISG15 antiviral mechanism"/>
</dbReference>
<gene>
    <name evidence="3" type="ORF">DDB_G0291820</name>
</gene>
<dbReference type="GlyGen" id="Q54E38">
    <property type="glycosylation" value="1 site"/>
</dbReference>
<dbReference type="InterPro" id="IPR001040">
    <property type="entry name" value="TIF_eIF_4E"/>
</dbReference>
<dbReference type="GO" id="GO:0006413">
    <property type="term" value="P:translational initiation"/>
    <property type="evidence" value="ECO:0000318"/>
    <property type="project" value="GO_Central"/>
</dbReference>
<dbReference type="GO" id="GO:0016281">
    <property type="term" value="C:eukaryotic translation initiation factor 4F complex"/>
    <property type="evidence" value="ECO:0000318"/>
    <property type="project" value="GO_Central"/>
</dbReference>
<dbReference type="InParanoid" id="Q54E38"/>
<keyword evidence="1" id="KW-0694">RNA-binding</keyword>
<evidence type="ECO:0000256" key="2">
    <source>
        <dbReference type="SAM" id="MobiDB-lite"/>
    </source>
</evidence>
<dbReference type="OMA" id="IAIWNRD"/>
<keyword evidence="1" id="KW-0396">Initiation factor</keyword>
<keyword evidence="1" id="KW-0648">Protein biosynthesis</keyword>
<dbReference type="Reactome" id="R-DDI-72702">
    <property type="pathway name" value="Ribosomal scanning and start codon recognition"/>
</dbReference>
<dbReference type="Reactome" id="R-DDI-72662">
    <property type="pathway name" value="Activation of the mRNA upon binding of the cap-binding complex and eIFs, and subsequent binding to 43S"/>
</dbReference>
<dbReference type="GeneID" id="8628355"/>
<dbReference type="KEGG" id="ddi:DDB_G0291820"/>
<comment type="similarity">
    <text evidence="1">Belongs to the eukaryotic initiation factor 4E family.</text>
</comment>
<reference evidence="3 4" key="1">
    <citation type="journal article" date="2005" name="Nature">
        <title>The genome of the social amoeba Dictyostelium discoideum.</title>
        <authorList>
            <consortium name="The Dictyostelium discoideum Sequencing Consortium"/>
            <person name="Eichinger L."/>
            <person name="Pachebat J.A."/>
            <person name="Glockner G."/>
            <person name="Rajandream M.A."/>
            <person name="Sucgang R."/>
            <person name="Berriman M."/>
            <person name="Song J."/>
            <person name="Olsen R."/>
            <person name="Szafranski K."/>
            <person name="Xu Q."/>
            <person name="Tunggal B."/>
            <person name="Kummerfeld S."/>
            <person name="Madera M."/>
            <person name="Konfortov B.A."/>
            <person name="Rivero F."/>
            <person name="Bankier A.T."/>
            <person name="Lehmann R."/>
            <person name="Hamlin N."/>
            <person name="Davies R."/>
            <person name="Gaudet P."/>
            <person name="Fey P."/>
            <person name="Pilcher K."/>
            <person name="Chen G."/>
            <person name="Saunders D."/>
            <person name="Sodergren E."/>
            <person name="Davis P."/>
            <person name="Kerhornou A."/>
            <person name="Nie X."/>
            <person name="Hall N."/>
            <person name="Anjard C."/>
            <person name="Hemphill L."/>
            <person name="Bason N."/>
            <person name="Farbrother P."/>
            <person name="Desany B."/>
            <person name="Just E."/>
            <person name="Morio T."/>
            <person name="Rost R."/>
            <person name="Churcher C."/>
            <person name="Cooper J."/>
            <person name="Haydock S."/>
            <person name="van Driessche N."/>
            <person name="Cronin A."/>
            <person name="Goodhead I."/>
            <person name="Muzny D."/>
            <person name="Mourier T."/>
            <person name="Pain A."/>
            <person name="Lu M."/>
            <person name="Harper D."/>
            <person name="Lindsay R."/>
            <person name="Hauser H."/>
            <person name="James K."/>
            <person name="Quiles M."/>
            <person name="Madan Babu M."/>
            <person name="Saito T."/>
            <person name="Buchrieser C."/>
            <person name="Wardroper A."/>
            <person name="Felder M."/>
            <person name="Thangavelu M."/>
            <person name="Johnson D."/>
            <person name="Knights A."/>
            <person name="Loulseged H."/>
            <person name="Mungall K."/>
            <person name="Oliver K."/>
            <person name="Price C."/>
            <person name="Quail M.A."/>
            <person name="Urushihara H."/>
            <person name="Hernandez J."/>
            <person name="Rabbinowitsch E."/>
            <person name="Steffen D."/>
            <person name="Sanders M."/>
            <person name="Ma J."/>
            <person name="Kohara Y."/>
            <person name="Sharp S."/>
            <person name="Simmonds M."/>
            <person name="Spiegler S."/>
            <person name="Tivey A."/>
            <person name="Sugano S."/>
            <person name="White B."/>
            <person name="Walker D."/>
            <person name="Woodward J."/>
            <person name="Winckler T."/>
            <person name="Tanaka Y."/>
            <person name="Shaulsky G."/>
            <person name="Schleicher M."/>
            <person name="Weinstock G."/>
            <person name="Rosenthal A."/>
            <person name="Cox E.C."/>
            <person name="Chisholm R.L."/>
            <person name="Gibbs R."/>
            <person name="Loomis W.F."/>
            <person name="Platzer M."/>
            <person name="Kay R.R."/>
            <person name="Williams J."/>
            <person name="Dear P.H."/>
            <person name="Noegel A.A."/>
            <person name="Barrell B."/>
            <person name="Kuspa A."/>
        </authorList>
    </citation>
    <scope>NUCLEOTIDE SEQUENCE [LARGE SCALE GENOMIC DNA]</scope>
    <source>
        <strain evidence="3 4">AX4</strain>
    </source>
</reference>
<evidence type="ECO:0000313" key="3">
    <source>
        <dbReference type="EMBL" id="EAL61531.1"/>
    </source>
</evidence>
<dbReference type="Gene3D" id="3.30.760.10">
    <property type="entry name" value="RNA Cap, Translation Initiation Factor Eif4e"/>
    <property type="match status" value="1"/>
</dbReference>
<organism evidence="3 4">
    <name type="scientific">Dictyostelium discoideum</name>
    <name type="common">Social amoeba</name>
    <dbReference type="NCBI Taxonomy" id="44689"/>
    <lineage>
        <taxon>Eukaryota</taxon>
        <taxon>Amoebozoa</taxon>
        <taxon>Evosea</taxon>
        <taxon>Eumycetozoa</taxon>
        <taxon>Dictyostelia</taxon>
        <taxon>Dictyosteliales</taxon>
        <taxon>Dictyosteliaceae</taxon>
        <taxon>Dictyostelium</taxon>
    </lineage>
</organism>
<dbReference type="PhylomeDB" id="Q54E38"/>
<dbReference type="EMBL" id="AAFI02000185">
    <property type="protein sequence ID" value="EAL61531.1"/>
    <property type="molecule type" value="Genomic_DNA"/>
</dbReference>
<dbReference type="SUPFAM" id="SSF55418">
    <property type="entry name" value="eIF4e-like"/>
    <property type="match status" value="1"/>
</dbReference>
<dbReference type="FunFam" id="3.30.760.10:FF:000032">
    <property type="entry name" value="Chromosome 7, whole genome shotgun sequence"/>
    <property type="match status" value="1"/>
</dbReference>
<dbReference type="Pfam" id="PF01652">
    <property type="entry name" value="IF4E"/>
    <property type="match status" value="1"/>
</dbReference>
<dbReference type="RefSeq" id="XP_629949.1">
    <property type="nucleotide sequence ID" value="XM_629947.1"/>
</dbReference>
<name>Q54E38_DICDI</name>
<dbReference type="GO" id="GO:0003743">
    <property type="term" value="F:translation initiation factor activity"/>
    <property type="evidence" value="ECO:0000318"/>
    <property type="project" value="GO_Central"/>
</dbReference>
<dbReference type="InterPro" id="IPR023398">
    <property type="entry name" value="TIF_eIF4e-like"/>
</dbReference>
<dbReference type="PANTHER" id="PTHR11960">
    <property type="entry name" value="EUKARYOTIC TRANSLATION INITIATION FACTOR 4E RELATED"/>
    <property type="match status" value="1"/>
</dbReference>
<dbReference type="HOGENOM" id="CLU_889740_0_0_1"/>
<feature type="region of interest" description="Disordered" evidence="2">
    <location>
        <begin position="204"/>
        <end position="313"/>
    </location>
</feature>
<proteinExistence type="inferred from homology"/>
<evidence type="ECO:0000256" key="1">
    <source>
        <dbReference type="RuleBase" id="RU004374"/>
    </source>
</evidence>
<dbReference type="PANTHER" id="PTHR11960:SF65">
    <property type="entry name" value="EUKARYOTIC TRANSLATION INITIATION FACTOR 4E"/>
    <property type="match status" value="1"/>
</dbReference>
<dbReference type="AlphaFoldDB" id="Q54E38"/>
<sequence>MNQQGLSYTDQMEIQAKSNQTPPVHQLDATWTLFTDKKQYQSNTATSHQDYLSTLTNIGSFSSVEDFWGYYHQLQRPSKMQADTTYHLFKSGISPTWEDPENIKGGKWVINFQKSTRFIFNVDLIWEDIVLGVVGETIDIDRDICGVVLSKRDQAERIAIWNKDCSNEKNIEQLKINIMNTIAQGCQGADLNKLNIRYQSHSTFSSHNTTPTITPSSSSTSLSSLAGSTNSTTATATTTPFYKSNSNSSSNNLNLLANSGNNVNTNQTQQQQQQQQSLPNSTSKSDNLNNSGSNSLTSSNENVSVNENTSKAN</sequence>
<dbReference type="eggNOG" id="KOG1669">
    <property type="taxonomic scope" value="Eukaryota"/>
</dbReference>
<dbReference type="Reactome" id="R-DDI-166208">
    <property type="pathway name" value="mTORC1-mediated signalling"/>
</dbReference>
<feature type="compositionally biased region" description="Low complexity" evidence="2">
    <location>
        <begin position="283"/>
        <end position="313"/>
    </location>
</feature>
<dbReference type="PaxDb" id="44689-DDB0184085"/>
<dbReference type="dictyBase" id="DDB_G0291820"/>
<dbReference type="VEuPathDB" id="AmoebaDB:DDB_G0291820"/>
<dbReference type="GO" id="GO:0000340">
    <property type="term" value="F:RNA 7-methylguanosine cap binding"/>
    <property type="evidence" value="ECO:0000318"/>
    <property type="project" value="GO_Central"/>
</dbReference>
<dbReference type="STRING" id="44689.Q54E38"/>
<dbReference type="FunCoup" id="Q54E38">
    <property type="interactions" value="2"/>
</dbReference>
<accession>Q54E38</accession>